<sequence>CSFHLNSATAWYAVRLCTIGTRAGSNSCLLGNFSFSPLPTYSLSAPTPPLSLPSLLVSRSATTIQKAKLAGGSIARPHASMAFLTSSPKPAKWNPSGNPLACWRWHLTAVGVVEVACLIAGQRSLSNIQRRLSALFDVNHFLDFASFARLQLSRSPRVARHQKNSSLCLYNDIMAAPRVFIVRHGETEWSLNGRHTGRTDIPLTANGEKRVIATGKALVGDDRLIVPRQLCHVYVSPRKRAQRTFELLNIGISGPLPWHPHGTSVGGGLECSANVEVTEDIREWDYGNYEGVTSPEIRRMRAEQGIEEPWDIWKDGCPGGESPQDVTDRLDRLIADIRSRFHEPVLKPAEGQQPHKVSGDVLIVAHGHILRAFAMRWAGKKLQDGPAFLLEAGGVGTLSYEHHNIDEPAILLGGAFVVDIAEKGMRP</sequence>
<reference evidence="1 2" key="1">
    <citation type="submission" date="2018-01" db="EMBL/GenBank/DDBJ databases">
        <title>Genome characterization of the sugarcane-associated fungus Trichoderma ghanense CCMA-1212 and their application in lignocelulose bioconversion.</title>
        <authorList>
            <person name="Steindorff A.S."/>
            <person name="Mendes T.D."/>
            <person name="Vilela E.S.D."/>
            <person name="Rodrigues D.S."/>
            <person name="Formighieri E.F."/>
            <person name="Melo I.S."/>
            <person name="Favaro L.C.L."/>
        </authorList>
    </citation>
    <scope>NUCLEOTIDE SEQUENCE [LARGE SCALE GENOMIC DNA]</scope>
    <source>
        <strain evidence="1 2">CCMA-1212</strain>
    </source>
</reference>
<dbReference type="EMBL" id="PPTA01000005">
    <property type="protein sequence ID" value="TFB03412.1"/>
    <property type="molecule type" value="Genomic_DNA"/>
</dbReference>
<gene>
    <name evidence="1" type="ORF">CCMA1212_004869</name>
</gene>
<comment type="caution">
    <text evidence="1">The sequence shown here is derived from an EMBL/GenBank/DDBJ whole genome shotgun (WGS) entry which is preliminary data.</text>
</comment>
<dbReference type="CDD" id="cd07067">
    <property type="entry name" value="HP_PGM_like"/>
    <property type="match status" value="1"/>
</dbReference>
<dbReference type="PANTHER" id="PTHR48100">
    <property type="entry name" value="BROAD-SPECIFICITY PHOSPHATASE YOR283W-RELATED"/>
    <property type="match status" value="1"/>
</dbReference>
<keyword evidence="2" id="KW-1185">Reference proteome</keyword>
<dbReference type="InterPro" id="IPR029033">
    <property type="entry name" value="His_PPase_superfam"/>
</dbReference>
<dbReference type="Gene3D" id="3.40.50.1240">
    <property type="entry name" value="Phosphoglycerate mutase-like"/>
    <property type="match status" value="1"/>
</dbReference>
<dbReference type="SMART" id="SM00855">
    <property type="entry name" value="PGAM"/>
    <property type="match status" value="1"/>
</dbReference>
<dbReference type="InterPro" id="IPR013078">
    <property type="entry name" value="His_Pase_superF_clade-1"/>
</dbReference>
<dbReference type="SUPFAM" id="SSF53254">
    <property type="entry name" value="Phosphoglycerate mutase-like"/>
    <property type="match status" value="1"/>
</dbReference>
<accession>A0ABY2H543</accession>
<dbReference type="PANTHER" id="PTHR48100:SF15">
    <property type="entry name" value="SEDOHEPTULOSE 1,7-BISPHOSPHATASE"/>
    <property type="match status" value="1"/>
</dbReference>
<organism evidence="1 2">
    <name type="scientific">Trichoderma ghanense</name>
    <dbReference type="NCBI Taxonomy" id="65468"/>
    <lineage>
        <taxon>Eukaryota</taxon>
        <taxon>Fungi</taxon>
        <taxon>Dikarya</taxon>
        <taxon>Ascomycota</taxon>
        <taxon>Pezizomycotina</taxon>
        <taxon>Sordariomycetes</taxon>
        <taxon>Hypocreomycetidae</taxon>
        <taxon>Hypocreales</taxon>
        <taxon>Hypocreaceae</taxon>
        <taxon>Trichoderma</taxon>
    </lineage>
</organism>
<feature type="non-terminal residue" evidence="1">
    <location>
        <position position="1"/>
    </location>
</feature>
<dbReference type="RefSeq" id="XP_073559613.1">
    <property type="nucleotide sequence ID" value="XM_073702153.1"/>
</dbReference>
<protein>
    <submittedName>
        <fullName evidence="1">Sedoheptulose 1,7-bisphosphatase</fullName>
    </submittedName>
</protein>
<proteinExistence type="predicted"/>
<dbReference type="Proteomes" id="UP001642720">
    <property type="component" value="Unassembled WGS sequence"/>
</dbReference>
<evidence type="ECO:0000313" key="2">
    <source>
        <dbReference type="Proteomes" id="UP001642720"/>
    </source>
</evidence>
<name>A0ABY2H543_9HYPO</name>
<dbReference type="InterPro" id="IPR050275">
    <property type="entry name" value="PGM_Phosphatase"/>
</dbReference>
<evidence type="ECO:0000313" key="1">
    <source>
        <dbReference type="EMBL" id="TFB03412.1"/>
    </source>
</evidence>
<dbReference type="Pfam" id="PF00300">
    <property type="entry name" value="His_Phos_1"/>
    <property type="match status" value="2"/>
</dbReference>
<dbReference type="GeneID" id="300576603"/>